<dbReference type="AlphaFoldDB" id="A0A8K0JQ72"/>
<accession>A0A8K0JQ72</accession>
<evidence type="ECO:0000256" key="1">
    <source>
        <dbReference type="SAM" id="MobiDB-lite"/>
    </source>
</evidence>
<gene>
    <name evidence="2" type="ORF">FFLO_03923</name>
</gene>
<evidence type="ECO:0000313" key="3">
    <source>
        <dbReference type="Proteomes" id="UP000812966"/>
    </source>
</evidence>
<dbReference type="EMBL" id="JABELV010000076">
    <property type="protein sequence ID" value="KAG7532048.1"/>
    <property type="molecule type" value="Genomic_DNA"/>
</dbReference>
<comment type="caution">
    <text evidence="2">The sequence shown here is derived from an EMBL/GenBank/DDBJ whole genome shotgun (WGS) entry which is preliminary data.</text>
</comment>
<feature type="compositionally biased region" description="Polar residues" evidence="1">
    <location>
        <begin position="241"/>
        <end position="253"/>
    </location>
</feature>
<evidence type="ECO:0000313" key="2">
    <source>
        <dbReference type="EMBL" id="KAG7532048.1"/>
    </source>
</evidence>
<reference evidence="2" key="1">
    <citation type="submission" date="2020-04" db="EMBL/GenBank/DDBJ databases">
        <title>Analysis of mating type loci in Filobasidium floriforme.</title>
        <authorList>
            <person name="Nowrousian M."/>
        </authorList>
    </citation>
    <scope>NUCLEOTIDE SEQUENCE</scope>
    <source>
        <strain evidence="2">CBS 6242</strain>
    </source>
</reference>
<proteinExistence type="predicted"/>
<keyword evidence="3" id="KW-1185">Reference proteome</keyword>
<organism evidence="2 3">
    <name type="scientific">Filobasidium floriforme</name>
    <dbReference type="NCBI Taxonomy" id="5210"/>
    <lineage>
        <taxon>Eukaryota</taxon>
        <taxon>Fungi</taxon>
        <taxon>Dikarya</taxon>
        <taxon>Basidiomycota</taxon>
        <taxon>Agaricomycotina</taxon>
        <taxon>Tremellomycetes</taxon>
        <taxon>Filobasidiales</taxon>
        <taxon>Filobasidiaceae</taxon>
        <taxon>Filobasidium</taxon>
    </lineage>
</organism>
<feature type="compositionally biased region" description="Low complexity" evidence="1">
    <location>
        <begin position="226"/>
        <end position="240"/>
    </location>
</feature>
<feature type="region of interest" description="Disordered" evidence="1">
    <location>
        <begin position="226"/>
        <end position="255"/>
    </location>
</feature>
<protein>
    <submittedName>
        <fullName evidence="2">Uncharacterized protein</fullName>
    </submittedName>
</protein>
<name>A0A8K0JQ72_9TREE</name>
<sequence length="428" mass="47618">MNVDDRIQKDNTAGIPFLMARLGYNAKVEEKQDFYERCRQKCIEYLESPQWQAVQDNPSGFPDEAFGVVEAVTLAHLDVRWTVLTELDPGEISTTMKRIKSVCSCSQERIPVVRSIVEGTYQSYACFCGKHQMTVQQELNEETWMTVLANICNTFEHHCTAILTGAVAEIAGASDIPSSSMTADQYSLTEPHHYDVDSRSHTVNTPLSYGELALQQATVNHHLSLSHNQSSFRSSRSKPSATRQQGPSSSSGAPEQLLDRMLKTLSLRATALYVESGTAPPDQFYAITTLRKSLDAGNKGWSEYPKHRFPASYREHKALTILIKIIDAAFNVEIARLSGRTEHVALWQTSSCVKHAIQTIFRNAREESHHWTAHTCTCSPPVGSHPTVALRNYSPAEGSKAIAEYIEMFQDLWKSGKIDGESVFGSAA</sequence>
<dbReference type="Proteomes" id="UP000812966">
    <property type="component" value="Unassembled WGS sequence"/>
</dbReference>